<evidence type="ECO:0000256" key="2">
    <source>
        <dbReference type="ARBA" id="ARBA00022692"/>
    </source>
</evidence>
<keyword evidence="2 5" id="KW-0812">Transmembrane</keyword>
<dbReference type="AlphaFoldDB" id="A0A022QE76"/>
<sequence length="71" mass="8140">MDSVRVNISSYRVSMMLATSLAILAVDFKIFPRRYAKTETYGTGLETEFYFGMSQNGIRSNILREIYCILS</sequence>
<evidence type="ECO:0000313" key="6">
    <source>
        <dbReference type="EMBL" id="EYU26937.1"/>
    </source>
</evidence>
<dbReference type="EMBL" id="KI631551">
    <property type="protein sequence ID" value="EYU26937.1"/>
    <property type="molecule type" value="Genomic_DNA"/>
</dbReference>
<dbReference type="InterPro" id="IPR009447">
    <property type="entry name" value="PIGW/GWT1"/>
</dbReference>
<dbReference type="Proteomes" id="UP000030748">
    <property type="component" value="Unassembled WGS sequence"/>
</dbReference>
<evidence type="ECO:0000256" key="5">
    <source>
        <dbReference type="SAM" id="Phobius"/>
    </source>
</evidence>
<keyword evidence="3 5" id="KW-1133">Transmembrane helix</keyword>
<evidence type="ECO:0000313" key="7">
    <source>
        <dbReference type="Proteomes" id="UP000030748"/>
    </source>
</evidence>
<dbReference type="GO" id="GO:0008374">
    <property type="term" value="F:O-acyltransferase activity"/>
    <property type="evidence" value="ECO:0007669"/>
    <property type="project" value="UniProtKB-ARBA"/>
</dbReference>
<keyword evidence="4 5" id="KW-0472">Membrane</keyword>
<comment type="subcellular location">
    <subcellularLocation>
        <location evidence="1">Membrane</location>
        <topology evidence="1">Multi-pass membrane protein</topology>
    </subcellularLocation>
</comment>
<reference evidence="6 7" key="1">
    <citation type="journal article" date="2013" name="Proc. Natl. Acad. Sci. U.S.A.">
        <title>Fine-scale variation in meiotic recombination in Mimulus inferred from population shotgun sequencing.</title>
        <authorList>
            <person name="Hellsten U."/>
            <person name="Wright K.M."/>
            <person name="Jenkins J."/>
            <person name="Shu S."/>
            <person name="Yuan Y."/>
            <person name="Wessler S.R."/>
            <person name="Schmutz J."/>
            <person name="Willis J.H."/>
            <person name="Rokhsar D.S."/>
        </authorList>
    </citation>
    <scope>NUCLEOTIDE SEQUENCE [LARGE SCALE GENOMIC DNA]</scope>
    <source>
        <strain evidence="7">cv. DUN x IM62</strain>
    </source>
</reference>
<protein>
    <submittedName>
        <fullName evidence="6">Uncharacterized protein</fullName>
    </submittedName>
</protein>
<dbReference type="STRING" id="4155.A0A022QE76"/>
<feature type="transmembrane region" description="Helical" evidence="5">
    <location>
        <begin position="12"/>
        <end position="31"/>
    </location>
</feature>
<evidence type="ECO:0000256" key="4">
    <source>
        <dbReference type="ARBA" id="ARBA00023136"/>
    </source>
</evidence>
<accession>A0A022QE76</accession>
<feature type="non-terminal residue" evidence="6">
    <location>
        <position position="71"/>
    </location>
</feature>
<proteinExistence type="predicted"/>
<dbReference type="Pfam" id="PF06423">
    <property type="entry name" value="GWT1"/>
    <property type="match status" value="1"/>
</dbReference>
<evidence type="ECO:0000256" key="3">
    <source>
        <dbReference type="ARBA" id="ARBA00022989"/>
    </source>
</evidence>
<gene>
    <name evidence="6" type="ORF">MIMGU_mgv1a0219402mg</name>
</gene>
<organism evidence="6 7">
    <name type="scientific">Erythranthe guttata</name>
    <name type="common">Yellow monkey flower</name>
    <name type="synonym">Mimulus guttatus</name>
    <dbReference type="NCBI Taxonomy" id="4155"/>
    <lineage>
        <taxon>Eukaryota</taxon>
        <taxon>Viridiplantae</taxon>
        <taxon>Streptophyta</taxon>
        <taxon>Embryophyta</taxon>
        <taxon>Tracheophyta</taxon>
        <taxon>Spermatophyta</taxon>
        <taxon>Magnoliopsida</taxon>
        <taxon>eudicotyledons</taxon>
        <taxon>Gunneridae</taxon>
        <taxon>Pentapetalae</taxon>
        <taxon>asterids</taxon>
        <taxon>lamiids</taxon>
        <taxon>Lamiales</taxon>
        <taxon>Phrymaceae</taxon>
        <taxon>Erythranthe</taxon>
    </lineage>
</organism>
<dbReference type="GO" id="GO:0016020">
    <property type="term" value="C:membrane"/>
    <property type="evidence" value="ECO:0007669"/>
    <property type="project" value="UniProtKB-SubCell"/>
</dbReference>
<evidence type="ECO:0000256" key="1">
    <source>
        <dbReference type="ARBA" id="ARBA00004141"/>
    </source>
</evidence>
<dbReference type="GO" id="GO:0006506">
    <property type="term" value="P:GPI anchor biosynthetic process"/>
    <property type="evidence" value="ECO:0007669"/>
    <property type="project" value="InterPro"/>
</dbReference>
<dbReference type="PANTHER" id="PTHR20661">
    <property type="entry name" value="PHOSPHATIDYLINOSITOL-GLYCAN BIOSYNTHESIS CLASS W PROTEIN"/>
    <property type="match status" value="1"/>
</dbReference>
<dbReference type="PANTHER" id="PTHR20661:SF0">
    <property type="entry name" value="PHOSPHATIDYLINOSITOL-GLYCAN BIOSYNTHESIS CLASS W PROTEIN"/>
    <property type="match status" value="1"/>
</dbReference>
<keyword evidence="7" id="KW-1185">Reference proteome</keyword>
<name>A0A022QE76_ERYGU</name>